<evidence type="ECO:0000259" key="3">
    <source>
        <dbReference type="Pfam" id="PF01612"/>
    </source>
</evidence>
<accession>A0A5B7EXH1</accession>
<dbReference type="GO" id="GO:0071051">
    <property type="term" value="P:poly(A)-dependent snoRNA 3'-end processing"/>
    <property type="evidence" value="ECO:0007669"/>
    <property type="project" value="TreeGrafter"/>
</dbReference>
<dbReference type="SUPFAM" id="SSF53098">
    <property type="entry name" value="Ribonuclease H-like"/>
    <property type="match status" value="1"/>
</dbReference>
<dbReference type="Pfam" id="PF01612">
    <property type="entry name" value="DNA_pol_A_exo1"/>
    <property type="match status" value="1"/>
</dbReference>
<reference evidence="4 5" key="1">
    <citation type="submission" date="2019-05" db="EMBL/GenBank/DDBJ databases">
        <title>Another draft genome of Portunus trituberculatus and its Hox gene families provides insights of decapod evolution.</title>
        <authorList>
            <person name="Jeong J.-H."/>
            <person name="Song I."/>
            <person name="Kim S."/>
            <person name="Choi T."/>
            <person name="Kim D."/>
            <person name="Ryu S."/>
            <person name="Kim W."/>
        </authorList>
    </citation>
    <scope>NUCLEOTIDE SEQUENCE [LARGE SCALE GENOMIC DNA]</scope>
    <source>
        <tissue evidence="4">Muscle</tissue>
    </source>
</reference>
<dbReference type="GO" id="GO:0005730">
    <property type="term" value="C:nucleolus"/>
    <property type="evidence" value="ECO:0007669"/>
    <property type="project" value="TreeGrafter"/>
</dbReference>
<dbReference type="InterPro" id="IPR012337">
    <property type="entry name" value="RNaseH-like_sf"/>
</dbReference>
<keyword evidence="2" id="KW-0732">Signal</keyword>
<feature type="chain" id="PRO_5022680717" evidence="2">
    <location>
        <begin position="20"/>
        <end position="494"/>
    </location>
</feature>
<feature type="compositionally biased region" description="Basic and acidic residues" evidence="1">
    <location>
        <begin position="392"/>
        <end position="401"/>
    </location>
</feature>
<comment type="caution">
    <text evidence="4">The sequence shown here is derived from an EMBL/GenBank/DDBJ whole genome shotgun (WGS) entry which is preliminary data.</text>
</comment>
<protein>
    <submittedName>
        <fullName evidence="4">Exosome component 10</fullName>
    </submittedName>
</protein>
<dbReference type="PANTHER" id="PTHR12124">
    <property type="entry name" value="POLYMYOSITIS/SCLERODERMA AUTOANTIGEN-RELATED"/>
    <property type="match status" value="1"/>
</dbReference>
<dbReference type="GO" id="GO:0071035">
    <property type="term" value="P:nuclear polyadenylation-dependent rRNA catabolic process"/>
    <property type="evidence" value="ECO:0007669"/>
    <property type="project" value="TreeGrafter"/>
</dbReference>
<sequence length="494" mass="56008">MHAWLWQHLSLSCPVFTMAPKRPSASPAGGDTPDTSGTTSVIHGADYDILWLQRDCGVYVVNLFDTHQAAVVLEYPSRSLAALLLHFCQIQANKVFQRADWRIRPLTQEFVDYARQDSHYLLYIYDLMRNELIEKGNQLNNLITAVYQRSVDLCLKIKDTPVVQPMAAQAPEPDELSHSLNCKHDLSQCDENPTDLPTLLNPRETLLGNLFTEPETSIIFKKKSDMFGELKCTKVHTDSVADIKDIMQFMSPYERYSAYIEMRPFLEGGKRKRETEADDLERVSRVRDHFLCLSKNTVHVPEEIGRVAANHQVEVEAPVTVDGLVIDQAEKEAEDKKQLSEEVEGKLHTNTAKKTNKAEKVKKIKKHSQFKPMVLEKKIKGKKAKNKALKRKSCEDGETPHKMQRTNAGPNAVVGEAQEETPDNSEHVEGNTGQETATAAFDYEAADYSMFQKAKNKAMKSQKVREKFKGKNHKNKKGKSSMKSFTWGAQKGKW</sequence>
<organism evidence="4 5">
    <name type="scientific">Portunus trituberculatus</name>
    <name type="common">Swimming crab</name>
    <name type="synonym">Neptunus trituberculatus</name>
    <dbReference type="NCBI Taxonomy" id="210409"/>
    <lineage>
        <taxon>Eukaryota</taxon>
        <taxon>Metazoa</taxon>
        <taxon>Ecdysozoa</taxon>
        <taxon>Arthropoda</taxon>
        <taxon>Crustacea</taxon>
        <taxon>Multicrustacea</taxon>
        <taxon>Malacostraca</taxon>
        <taxon>Eumalacostraca</taxon>
        <taxon>Eucarida</taxon>
        <taxon>Decapoda</taxon>
        <taxon>Pleocyemata</taxon>
        <taxon>Brachyura</taxon>
        <taxon>Eubrachyura</taxon>
        <taxon>Portunoidea</taxon>
        <taxon>Portunidae</taxon>
        <taxon>Portuninae</taxon>
        <taxon>Portunus</taxon>
    </lineage>
</organism>
<feature type="domain" description="3'-5' exonuclease" evidence="3">
    <location>
        <begin position="38"/>
        <end position="132"/>
    </location>
</feature>
<feature type="compositionally biased region" description="Basic residues" evidence="1">
    <location>
        <begin position="380"/>
        <end position="391"/>
    </location>
</feature>
<dbReference type="InterPro" id="IPR045092">
    <property type="entry name" value="Rrp6-like"/>
</dbReference>
<dbReference type="GO" id="GO:0071040">
    <property type="term" value="P:nuclear polyadenylation-dependent antisense transcript catabolic process"/>
    <property type="evidence" value="ECO:0007669"/>
    <property type="project" value="TreeGrafter"/>
</dbReference>
<dbReference type="GO" id="GO:0071038">
    <property type="term" value="P:TRAMP-dependent tRNA surveillance pathway"/>
    <property type="evidence" value="ECO:0007669"/>
    <property type="project" value="TreeGrafter"/>
</dbReference>
<evidence type="ECO:0000313" key="4">
    <source>
        <dbReference type="EMBL" id="MPC38912.1"/>
    </source>
</evidence>
<feature type="signal peptide" evidence="2">
    <location>
        <begin position="1"/>
        <end position="19"/>
    </location>
</feature>
<gene>
    <name evidence="4" type="primary">Exosc10_1</name>
    <name evidence="4" type="ORF">E2C01_032429</name>
</gene>
<evidence type="ECO:0000256" key="2">
    <source>
        <dbReference type="SAM" id="SignalP"/>
    </source>
</evidence>
<proteinExistence type="predicted"/>
<feature type="region of interest" description="Disordered" evidence="1">
    <location>
        <begin position="457"/>
        <end position="494"/>
    </location>
</feature>
<dbReference type="GO" id="GO:0000175">
    <property type="term" value="F:3'-5'-RNA exonuclease activity"/>
    <property type="evidence" value="ECO:0007669"/>
    <property type="project" value="InterPro"/>
</dbReference>
<dbReference type="GO" id="GO:0000467">
    <property type="term" value="P:exonucleolytic trimming to generate mature 3'-end of 5.8S rRNA from tricistronic rRNA transcript (SSU-rRNA, 5.8S rRNA, LSU-rRNA)"/>
    <property type="evidence" value="ECO:0007669"/>
    <property type="project" value="InterPro"/>
</dbReference>
<dbReference type="GO" id="GO:0000176">
    <property type="term" value="C:nuclear exosome (RNase complex)"/>
    <property type="evidence" value="ECO:0007669"/>
    <property type="project" value="TreeGrafter"/>
</dbReference>
<dbReference type="PANTHER" id="PTHR12124:SF47">
    <property type="entry name" value="EXOSOME COMPONENT 10"/>
    <property type="match status" value="1"/>
</dbReference>
<dbReference type="Gene3D" id="3.30.420.10">
    <property type="entry name" value="Ribonuclease H-like superfamily/Ribonuclease H"/>
    <property type="match status" value="1"/>
</dbReference>
<evidence type="ECO:0000313" key="5">
    <source>
        <dbReference type="Proteomes" id="UP000324222"/>
    </source>
</evidence>
<dbReference type="GO" id="GO:0071037">
    <property type="term" value="P:nuclear polyadenylation-dependent snRNA catabolic process"/>
    <property type="evidence" value="ECO:0007669"/>
    <property type="project" value="TreeGrafter"/>
</dbReference>
<dbReference type="Proteomes" id="UP000324222">
    <property type="component" value="Unassembled WGS sequence"/>
</dbReference>
<dbReference type="InterPro" id="IPR002562">
    <property type="entry name" value="3'-5'_exonuclease_dom"/>
</dbReference>
<feature type="region of interest" description="Disordered" evidence="1">
    <location>
        <begin position="380"/>
        <end position="433"/>
    </location>
</feature>
<dbReference type="GO" id="GO:0003727">
    <property type="term" value="F:single-stranded RNA binding"/>
    <property type="evidence" value="ECO:0007669"/>
    <property type="project" value="TreeGrafter"/>
</dbReference>
<dbReference type="InterPro" id="IPR036397">
    <property type="entry name" value="RNaseH_sf"/>
</dbReference>
<name>A0A5B7EXH1_PORTR</name>
<dbReference type="EMBL" id="VSRR010004208">
    <property type="protein sequence ID" value="MPC38912.1"/>
    <property type="molecule type" value="Genomic_DNA"/>
</dbReference>
<feature type="compositionally biased region" description="Basic residues" evidence="1">
    <location>
        <begin position="470"/>
        <end position="480"/>
    </location>
</feature>
<dbReference type="OrthoDB" id="2250022at2759"/>
<evidence type="ECO:0000256" key="1">
    <source>
        <dbReference type="SAM" id="MobiDB-lite"/>
    </source>
</evidence>
<dbReference type="GO" id="GO:0071044">
    <property type="term" value="P:histone mRNA catabolic process"/>
    <property type="evidence" value="ECO:0007669"/>
    <property type="project" value="TreeGrafter"/>
</dbReference>
<dbReference type="GO" id="GO:0071036">
    <property type="term" value="P:nuclear polyadenylation-dependent snoRNA catabolic process"/>
    <property type="evidence" value="ECO:0007669"/>
    <property type="project" value="TreeGrafter"/>
</dbReference>
<dbReference type="AlphaFoldDB" id="A0A5B7EXH1"/>
<dbReference type="GO" id="GO:0071039">
    <property type="term" value="P:nuclear polyadenylation-dependent CUT catabolic process"/>
    <property type="evidence" value="ECO:0007669"/>
    <property type="project" value="TreeGrafter"/>
</dbReference>
<keyword evidence="5" id="KW-1185">Reference proteome</keyword>